<dbReference type="Gene3D" id="3.40.50.720">
    <property type="entry name" value="NAD(P)-binding Rossmann-like Domain"/>
    <property type="match status" value="1"/>
</dbReference>
<dbReference type="EMBL" id="DNWC01000066">
    <property type="protein sequence ID" value="HBJ08367.1"/>
    <property type="molecule type" value="Genomic_DNA"/>
</dbReference>
<organism evidence="2 3">
    <name type="scientific">Coprobacter fastidiosus</name>
    <dbReference type="NCBI Taxonomy" id="1099853"/>
    <lineage>
        <taxon>Bacteria</taxon>
        <taxon>Pseudomonadati</taxon>
        <taxon>Bacteroidota</taxon>
        <taxon>Bacteroidia</taxon>
        <taxon>Bacteroidales</taxon>
        <taxon>Barnesiellaceae</taxon>
        <taxon>Coprobacter</taxon>
    </lineage>
</organism>
<dbReference type="GeneID" id="92928932"/>
<sequence length="361" mass="40432">MNSGKAYLSFYSGKRIFITGHTGFKGSWLVKILSMAGAEIKGYALPPATDPDLYSALEIDKLCTSVFGDIMDREKLIREIEDFAPDVVFHLAAQPLVRLSYDIPAETFGVNAIGTAHVLDAVRKINKPCTAILITTDKVYHNNEWNFPYRENDRLGGYDPYSASKACAELVIDSYRNSFFNRKSHNDHKKAIVSARAGNVIGGGDWAKDRLVPDIVRALHKGEEIVLRNPAAVRPWQHVLEPLGGYLLLGYLASVRYADLSNAYNFGPNPEDTLTVEQMTALATDIWGIGKYRVEQNLSAPHEAGLLKLDISLAKAELGWKPAMNAREALELTLQWYKTYYQDKGFISDLTEQQIQYFFSK</sequence>
<gene>
    <name evidence="2" type="primary">rfbG</name>
    <name evidence="2" type="ORF">DDY73_05125</name>
</gene>
<dbReference type="Gene3D" id="3.90.25.10">
    <property type="entry name" value="UDP-galactose 4-epimerase, domain 1"/>
    <property type="match status" value="1"/>
</dbReference>
<dbReference type="PANTHER" id="PTHR43000">
    <property type="entry name" value="DTDP-D-GLUCOSE 4,6-DEHYDRATASE-RELATED"/>
    <property type="match status" value="1"/>
</dbReference>
<name>A0A354M1H8_9BACT</name>
<dbReference type="NCBIfam" id="TIGR02622">
    <property type="entry name" value="CDP_4_6_dhtase"/>
    <property type="match status" value="1"/>
</dbReference>
<evidence type="ECO:0000313" key="3">
    <source>
        <dbReference type="Proteomes" id="UP000262954"/>
    </source>
</evidence>
<reference evidence="2 3" key="1">
    <citation type="journal article" date="2018" name="Nat. Biotechnol.">
        <title>A standardized bacterial taxonomy based on genome phylogeny substantially revises the tree of life.</title>
        <authorList>
            <person name="Parks D.H."/>
            <person name="Chuvochina M."/>
            <person name="Waite D.W."/>
            <person name="Rinke C."/>
            <person name="Skarshewski A."/>
            <person name="Chaumeil P.A."/>
            <person name="Hugenholtz P."/>
        </authorList>
    </citation>
    <scope>NUCLEOTIDE SEQUENCE [LARGE SCALE GENOMIC DNA]</scope>
    <source>
        <strain evidence="2">UBA11482</strain>
    </source>
</reference>
<dbReference type="InterPro" id="IPR016040">
    <property type="entry name" value="NAD(P)-bd_dom"/>
</dbReference>
<dbReference type="RefSeq" id="WP_022389990.1">
    <property type="nucleotide sequence ID" value="NZ_AP028032.1"/>
</dbReference>
<evidence type="ECO:0000259" key="1">
    <source>
        <dbReference type="Pfam" id="PF16363"/>
    </source>
</evidence>
<comment type="caution">
    <text evidence="2">The sequence shown here is derived from an EMBL/GenBank/DDBJ whole genome shotgun (WGS) entry which is preliminary data.</text>
</comment>
<dbReference type="Pfam" id="PF16363">
    <property type="entry name" value="GDP_Man_Dehyd"/>
    <property type="match status" value="1"/>
</dbReference>
<dbReference type="Proteomes" id="UP000262954">
    <property type="component" value="Unassembled WGS sequence"/>
</dbReference>
<feature type="domain" description="NAD(P)-binding" evidence="1">
    <location>
        <begin position="17"/>
        <end position="331"/>
    </location>
</feature>
<proteinExistence type="predicted"/>
<protein>
    <submittedName>
        <fullName evidence="2">CDP-glucose 4,6-dehydratase</fullName>
    </submittedName>
</protein>
<dbReference type="InterPro" id="IPR013445">
    <property type="entry name" value="CDP_4_6_deHydtase"/>
</dbReference>
<evidence type="ECO:0000313" key="2">
    <source>
        <dbReference type="EMBL" id="HBJ08367.1"/>
    </source>
</evidence>
<dbReference type="InterPro" id="IPR036291">
    <property type="entry name" value="NAD(P)-bd_dom_sf"/>
</dbReference>
<dbReference type="SUPFAM" id="SSF51735">
    <property type="entry name" value="NAD(P)-binding Rossmann-fold domains"/>
    <property type="match status" value="1"/>
</dbReference>
<accession>A0A354M1H8</accession>
<dbReference type="AlphaFoldDB" id="A0A354M1H8"/>